<gene>
    <name evidence="1" type="ORF">NDU88_001033</name>
</gene>
<keyword evidence="2" id="KW-1185">Reference proteome</keyword>
<dbReference type="Proteomes" id="UP001066276">
    <property type="component" value="Chromosome 10"/>
</dbReference>
<reference evidence="1" key="1">
    <citation type="journal article" date="2022" name="bioRxiv">
        <title>Sequencing and chromosome-scale assembly of the giantPleurodeles waltlgenome.</title>
        <authorList>
            <person name="Brown T."/>
            <person name="Elewa A."/>
            <person name="Iarovenko S."/>
            <person name="Subramanian E."/>
            <person name="Araus A.J."/>
            <person name="Petzold A."/>
            <person name="Susuki M."/>
            <person name="Suzuki K.-i.T."/>
            <person name="Hayashi T."/>
            <person name="Toyoda A."/>
            <person name="Oliveira C."/>
            <person name="Osipova E."/>
            <person name="Leigh N.D."/>
            <person name="Simon A."/>
            <person name="Yun M.H."/>
        </authorList>
    </citation>
    <scope>NUCLEOTIDE SEQUENCE</scope>
    <source>
        <strain evidence="1">20211129_DDA</strain>
        <tissue evidence="1">Liver</tissue>
    </source>
</reference>
<evidence type="ECO:0000313" key="1">
    <source>
        <dbReference type="EMBL" id="KAJ1095883.1"/>
    </source>
</evidence>
<sequence>MLHVIISGPRRDRSVVLESVLVVLVEDVLMCLVQVALLILFEEAVVQAGFMVRVEAAVELLAGALVVVASKELAGHHYHRPHLLPIWQLEVAPDPQYQSFVRSVVALWVFRWQSKKMQTDLIDPSGPLQELIPRLGLADPYGCDPVDHVIENDSGKVS</sequence>
<organism evidence="1 2">
    <name type="scientific">Pleurodeles waltl</name>
    <name type="common">Iberian ribbed newt</name>
    <dbReference type="NCBI Taxonomy" id="8319"/>
    <lineage>
        <taxon>Eukaryota</taxon>
        <taxon>Metazoa</taxon>
        <taxon>Chordata</taxon>
        <taxon>Craniata</taxon>
        <taxon>Vertebrata</taxon>
        <taxon>Euteleostomi</taxon>
        <taxon>Amphibia</taxon>
        <taxon>Batrachia</taxon>
        <taxon>Caudata</taxon>
        <taxon>Salamandroidea</taxon>
        <taxon>Salamandridae</taxon>
        <taxon>Pleurodelinae</taxon>
        <taxon>Pleurodeles</taxon>
    </lineage>
</organism>
<accession>A0AAV7M1X6</accession>
<evidence type="ECO:0000313" key="2">
    <source>
        <dbReference type="Proteomes" id="UP001066276"/>
    </source>
</evidence>
<proteinExistence type="predicted"/>
<dbReference type="EMBL" id="JANPWB010000014">
    <property type="protein sequence ID" value="KAJ1095883.1"/>
    <property type="molecule type" value="Genomic_DNA"/>
</dbReference>
<name>A0AAV7M1X6_PLEWA</name>
<protein>
    <submittedName>
        <fullName evidence="1">Uncharacterized protein</fullName>
    </submittedName>
</protein>
<comment type="caution">
    <text evidence="1">The sequence shown here is derived from an EMBL/GenBank/DDBJ whole genome shotgun (WGS) entry which is preliminary data.</text>
</comment>
<dbReference type="AlphaFoldDB" id="A0AAV7M1X6"/>